<accession>F8DDG9</accession>
<feature type="domain" description="Ricin B lectin" evidence="2">
    <location>
        <begin position="622"/>
        <end position="711"/>
    </location>
</feature>
<dbReference type="InterPro" id="IPR011050">
    <property type="entry name" value="Pectin_lyase_fold/virulence"/>
</dbReference>
<name>F8DDG9_HALXS</name>
<geneLocation type="plasmid" evidence="3 4">
    <name>pHALXA01</name>
</geneLocation>
<feature type="region of interest" description="Disordered" evidence="1">
    <location>
        <begin position="1"/>
        <end position="21"/>
    </location>
</feature>
<dbReference type="SUPFAM" id="SSF50370">
    <property type="entry name" value="Ricin B-like lectins"/>
    <property type="match status" value="1"/>
</dbReference>
<protein>
    <submittedName>
        <fullName evidence="3">Ricin B lectin</fullName>
    </submittedName>
</protein>
<dbReference type="Proteomes" id="UP000006794">
    <property type="component" value="Plasmid pHALXA01"/>
</dbReference>
<evidence type="ECO:0000313" key="4">
    <source>
        <dbReference type="Proteomes" id="UP000006794"/>
    </source>
</evidence>
<dbReference type="Gene3D" id="2.80.10.50">
    <property type="match status" value="1"/>
</dbReference>
<evidence type="ECO:0000313" key="3">
    <source>
        <dbReference type="EMBL" id="AEH39063.1"/>
    </source>
</evidence>
<gene>
    <name evidence="3" type="ordered locus">Halxa_0462</name>
</gene>
<dbReference type="EMBL" id="CP002840">
    <property type="protein sequence ID" value="AEH39063.1"/>
    <property type="molecule type" value="Genomic_DNA"/>
</dbReference>
<feature type="region of interest" description="Disordered" evidence="1">
    <location>
        <begin position="43"/>
        <end position="62"/>
    </location>
</feature>
<dbReference type="InterPro" id="IPR012334">
    <property type="entry name" value="Pectin_lyas_fold"/>
</dbReference>
<dbReference type="PROSITE" id="PS51318">
    <property type="entry name" value="TAT"/>
    <property type="match status" value="1"/>
</dbReference>
<keyword evidence="3" id="KW-0614">Plasmid</keyword>
<organism evidence="3 4">
    <name type="scientific">Halopiger xanaduensis (strain DSM 18323 / JCM 14033 / SH-6)</name>
    <dbReference type="NCBI Taxonomy" id="797210"/>
    <lineage>
        <taxon>Archaea</taxon>
        <taxon>Methanobacteriati</taxon>
        <taxon>Methanobacteriota</taxon>
        <taxon>Stenosarchaea group</taxon>
        <taxon>Halobacteria</taxon>
        <taxon>Halobacteriales</taxon>
        <taxon>Natrialbaceae</taxon>
        <taxon>Halopiger</taxon>
    </lineage>
</organism>
<dbReference type="InterPro" id="IPR006626">
    <property type="entry name" value="PbH1"/>
</dbReference>
<proteinExistence type="predicted"/>
<dbReference type="Pfam" id="PF14200">
    <property type="entry name" value="RicinB_lectin_2"/>
    <property type="match status" value="1"/>
</dbReference>
<dbReference type="CDD" id="cd00161">
    <property type="entry name" value="beta-trefoil_Ricin-like"/>
    <property type="match status" value="1"/>
</dbReference>
<dbReference type="AlphaFoldDB" id="F8DDG9"/>
<dbReference type="InterPro" id="IPR035992">
    <property type="entry name" value="Ricin_B-like_lectins"/>
</dbReference>
<dbReference type="SMART" id="SM00710">
    <property type="entry name" value="PbH1"/>
    <property type="match status" value="5"/>
</dbReference>
<dbReference type="Gene3D" id="2.160.20.10">
    <property type="entry name" value="Single-stranded right-handed beta-helix, Pectin lyase-like"/>
    <property type="match status" value="1"/>
</dbReference>
<sequence>MARDSLSEASERHGHEDSGLSLTRRTALGLLGVGTVGAAMTGSAAADHGDGKNRGKNARPWNQDIDAQDHDLFNLHALEVDHVYAAARDADVIVWKDEEGIFHADNREETVASGEDVLEVTQSAVDSLTDGRDWMEKVAVVSPSTVGPVHGDGDIGEYDPSDQFAGIELPSYTALDVPARMRVEDEGDQAMVIPVMAADAEHVEIPNLHVVGNPRFGMFLQSVRNLRLGNISIEMTGSDPRGNIGVRIDGFAHGRGEDTVRCKDVQVDTVYVENSGGHAFETYAVDRIQVGDVIANGVESGCGVLLNDTTDATVNSVVGKEIDPGGGYAGFRVANGTHDVTCDQVVVRGGARGVFGVSGSHNITVGEVNISEMDVCGIFIEDNQNFTVEGGVVANCDGEAVRIHSRDDFGHDPTNGVTISNLRTYDDREEGEREQSYGIHVSGGQTSNVRIVNCDVREGGTEENIRVAADETILENNHGGGLDLGTVTLEGGADPAATVQGVSSFEYQQPSLRADPVDATGATFAYDHYFLWNDGRGEWDLVFEWKHDPSRDVDVQYVVDNPRANLGTGDAGQEIDLVDDLEPGTYRITAQLNGDDIVMSVDDEDGLTDGANVYNETIGEATNQQWVVTEPEDGVYRIAAAGDENLVLEAADGGTDTGTNLELGTWEDADYQKFAAVPRSEEAYTLEPTHADLAADVWEVDPEPGADIRHWNPSGGNNQLFKFVESDS</sequence>
<feature type="compositionally biased region" description="Basic and acidic residues" evidence="1">
    <location>
        <begin position="1"/>
        <end position="18"/>
    </location>
</feature>
<keyword evidence="4" id="KW-1185">Reference proteome</keyword>
<dbReference type="InterPro" id="IPR006311">
    <property type="entry name" value="TAT_signal"/>
</dbReference>
<keyword evidence="3" id="KW-0430">Lectin</keyword>
<dbReference type="GO" id="GO:0030246">
    <property type="term" value="F:carbohydrate binding"/>
    <property type="evidence" value="ECO:0007669"/>
    <property type="project" value="UniProtKB-KW"/>
</dbReference>
<dbReference type="SUPFAM" id="SSF51126">
    <property type="entry name" value="Pectin lyase-like"/>
    <property type="match status" value="1"/>
</dbReference>
<evidence type="ECO:0000259" key="2">
    <source>
        <dbReference type="Pfam" id="PF14200"/>
    </source>
</evidence>
<evidence type="ECO:0000256" key="1">
    <source>
        <dbReference type="SAM" id="MobiDB-lite"/>
    </source>
</evidence>
<dbReference type="HOGENOM" id="CLU_025553_0_0_2"/>
<reference evidence="4" key="1">
    <citation type="journal article" date="2012" name="Stand. Genomic Sci.">
        <title>Complete genome sequence of Halopiger xanaduensis type strain (SH-6(T)).</title>
        <authorList>
            <person name="Anderson I."/>
            <person name="Tindall B.J."/>
            <person name="Rohde M."/>
            <person name="Lucas S."/>
            <person name="Han J."/>
            <person name="Lapidus A."/>
            <person name="Cheng J.F."/>
            <person name="Goodwin L."/>
            <person name="Pitluck S."/>
            <person name="Peters L."/>
            <person name="Pati A."/>
            <person name="Mikhailova N."/>
            <person name="Pagani I."/>
            <person name="Teshima H."/>
            <person name="Han C."/>
            <person name="Tapia R."/>
            <person name="Land M."/>
            <person name="Woyke T."/>
            <person name="Klenk H.P."/>
            <person name="Kyrpides N."/>
            <person name="Ivanova N."/>
        </authorList>
    </citation>
    <scope>NUCLEOTIDE SEQUENCE [LARGE SCALE GENOMIC DNA]</scope>
    <source>
        <strain evidence="4">DSM 18323 / JCM 14033 / SH-6</strain>
        <plasmid evidence="4">Plasmid pHALXA01</plasmid>
    </source>
</reference>
<dbReference type="InterPro" id="IPR000772">
    <property type="entry name" value="Ricin_B_lectin"/>
</dbReference>
<dbReference type="KEGG" id="hxa:Halxa_0462"/>